<dbReference type="Proteomes" id="UP000672097">
    <property type="component" value="Unassembled WGS sequence"/>
</dbReference>
<feature type="compositionally biased region" description="Basic residues" evidence="1">
    <location>
        <begin position="138"/>
        <end position="150"/>
    </location>
</feature>
<evidence type="ECO:0000313" key="2">
    <source>
        <dbReference type="EMBL" id="MBQ0936039.1"/>
    </source>
</evidence>
<feature type="region of interest" description="Disordered" evidence="1">
    <location>
        <begin position="138"/>
        <end position="174"/>
    </location>
</feature>
<organism evidence="2 3">
    <name type="scientific">Ideonella paludis</name>
    <dbReference type="NCBI Taxonomy" id="1233411"/>
    <lineage>
        <taxon>Bacteria</taxon>
        <taxon>Pseudomonadati</taxon>
        <taxon>Pseudomonadota</taxon>
        <taxon>Betaproteobacteria</taxon>
        <taxon>Burkholderiales</taxon>
        <taxon>Sphaerotilaceae</taxon>
        <taxon>Ideonella</taxon>
    </lineage>
</organism>
<comment type="caution">
    <text evidence="2">The sequence shown here is derived from an EMBL/GenBank/DDBJ whole genome shotgun (WGS) entry which is preliminary data.</text>
</comment>
<dbReference type="EMBL" id="JAGQDG010000004">
    <property type="protein sequence ID" value="MBQ0936039.1"/>
    <property type="molecule type" value="Genomic_DNA"/>
</dbReference>
<proteinExistence type="predicted"/>
<name>A0ABS5DY21_9BURK</name>
<evidence type="ECO:0000313" key="3">
    <source>
        <dbReference type="Proteomes" id="UP000672097"/>
    </source>
</evidence>
<dbReference type="InterPro" id="IPR002696">
    <property type="entry name" value="Membr_insert_effic_factor_YidD"/>
</dbReference>
<keyword evidence="3" id="KW-1185">Reference proteome</keyword>
<sequence length="174" mass="19194">MSRLLRWAVLGGITAYQRFVSPHKGFSCAYRCHIGRASCSHLGWRAVRRWGVPGGLSVLNQRLFMCGVAFRRYGPLQPQRRVYRGPWSAQQGLCDIGCDAPCDMPGDASCGGSGGRSGCGFGDVFSCLDCSCCDWRDRRRSPPSSRRKGKGWGNETDVYIPPNSGRRKGGERAR</sequence>
<evidence type="ECO:0000256" key="1">
    <source>
        <dbReference type="SAM" id="MobiDB-lite"/>
    </source>
</evidence>
<accession>A0ABS5DY21</accession>
<protein>
    <submittedName>
        <fullName evidence="2">Membrane protein insertion efficiency factor YidD</fullName>
    </submittedName>
</protein>
<gene>
    <name evidence="2" type="primary">yidD</name>
    <name evidence="2" type="ORF">KAK11_11935</name>
</gene>
<reference evidence="2 3" key="1">
    <citation type="submission" date="2021-04" db="EMBL/GenBank/DDBJ databases">
        <title>The genome sequence of type strain Ideonella paludis KCTC 32238.</title>
        <authorList>
            <person name="Liu Y."/>
        </authorList>
    </citation>
    <scope>NUCLEOTIDE SEQUENCE [LARGE SCALE GENOMIC DNA]</scope>
    <source>
        <strain evidence="2 3">KCTC 32238</strain>
    </source>
</reference>
<dbReference type="SMART" id="SM01234">
    <property type="entry name" value="Haemolytic"/>
    <property type="match status" value="1"/>
</dbReference>
<dbReference type="NCBIfam" id="TIGR00278">
    <property type="entry name" value="membrane protein insertion efficiency factor YidD"/>
    <property type="match status" value="1"/>
</dbReference>